<reference evidence="2 3" key="1">
    <citation type="submission" date="2020-08" db="EMBL/GenBank/DDBJ databases">
        <title>Genomic Encyclopedia of Type Strains, Phase IV (KMG-IV): sequencing the most valuable type-strain genomes for metagenomic binning, comparative biology and taxonomic classification.</title>
        <authorList>
            <person name="Goeker M."/>
        </authorList>
    </citation>
    <scope>NUCLEOTIDE SEQUENCE [LARGE SCALE GENOMIC DNA]</scope>
    <source>
        <strain evidence="2 3">DSM 26944</strain>
    </source>
</reference>
<gene>
    <name evidence="2" type="ORF">FHS76_000508</name>
</gene>
<protein>
    <submittedName>
        <fullName evidence="2">Uncharacterized protein</fullName>
    </submittedName>
</protein>
<dbReference type="Proteomes" id="UP000555546">
    <property type="component" value="Unassembled WGS sequence"/>
</dbReference>
<proteinExistence type="predicted"/>
<dbReference type="RefSeq" id="WP_183647612.1">
    <property type="nucleotide sequence ID" value="NZ_JACIJG010000002.1"/>
</dbReference>
<organism evidence="2 3">
    <name type="scientific">Brucella daejeonensis</name>
    <dbReference type="NCBI Taxonomy" id="659015"/>
    <lineage>
        <taxon>Bacteria</taxon>
        <taxon>Pseudomonadati</taxon>
        <taxon>Pseudomonadota</taxon>
        <taxon>Alphaproteobacteria</taxon>
        <taxon>Hyphomicrobiales</taxon>
        <taxon>Brucellaceae</taxon>
        <taxon>Brucella/Ochrobactrum group</taxon>
        <taxon>Brucella</taxon>
    </lineage>
</organism>
<accession>A0A7W9EL38</accession>
<dbReference type="AlphaFoldDB" id="A0A7W9EL38"/>
<keyword evidence="3" id="KW-1185">Reference proteome</keyword>
<sequence length="77" mass="8391">MKIKALKTLVGNYGRLDEGMVADLPNWQAGPLLALGYVEKFTEVGDGRHEDTQAPGGELHRGGNRRSKSGSRARTRV</sequence>
<feature type="compositionally biased region" description="Basic residues" evidence="1">
    <location>
        <begin position="62"/>
        <end position="77"/>
    </location>
</feature>
<dbReference type="EMBL" id="JACIJG010000002">
    <property type="protein sequence ID" value="MBB5700665.1"/>
    <property type="molecule type" value="Genomic_DNA"/>
</dbReference>
<comment type="caution">
    <text evidence="2">The sequence shown here is derived from an EMBL/GenBank/DDBJ whole genome shotgun (WGS) entry which is preliminary data.</text>
</comment>
<evidence type="ECO:0000313" key="3">
    <source>
        <dbReference type="Proteomes" id="UP000555546"/>
    </source>
</evidence>
<evidence type="ECO:0000256" key="1">
    <source>
        <dbReference type="SAM" id="MobiDB-lite"/>
    </source>
</evidence>
<name>A0A7W9EL38_9HYPH</name>
<feature type="region of interest" description="Disordered" evidence="1">
    <location>
        <begin position="46"/>
        <end position="77"/>
    </location>
</feature>
<evidence type="ECO:0000313" key="2">
    <source>
        <dbReference type="EMBL" id="MBB5700665.1"/>
    </source>
</evidence>